<evidence type="ECO:0000313" key="3">
    <source>
        <dbReference type="Proteomes" id="UP000807716"/>
    </source>
</evidence>
<dbReference type="Pfam" id="PF01926">
    <property type="entry name" value="MMR_HSR1"/>
    <property type="match status" value="1"/>
</dbReference>
<organism evidence="2 3">
    <name type="scientific">Actinomortierella ambigua</name>
    <dbReference type="NCBI Taxonomy" id="1343610"/>
    <lineage>
        <taxon>Eukaryota</taxon>
        <taxon>Fungi</taxon>
        <taxon>Fungi incertae sedis</taxon>
        <taxon>Mucoromycota</taxon>
        <taxon>Mortierellomycotina</taxon>
        <taxon>Mortierellomycetes</taxon>
        <taxon>Mortierellales</taxon>
        <taxon>Mortierellaceae</taxon>
        <taxon>Actinomortierella</taxon>
    </lineage>
</organism>
<keyword evidence="3" id="KW-1185">Reference proteome</keyword>
<accession>A0A9P6QEK8</accession>
<dbReference type="Proteomes" id="UP000807716">
    <property type="component" value="Unassembled WGS sequence"/>
</dbReference>
<feature type="domain" description="G" evidence="1">
    <location>
        <begin position="5"/>
        <end position="102"/>
    </location>
</feature>
<sequence>MLGNVLFIGNTGVGKSYLLNSIGGEFESGFSSVDGLTAKVSYCDVEIQGSCVRLIDAPGLLEATGERMRNNARAITDALGMPGGFKLVFVMADNSGRVTPADLYTIGRVMSAIDGSIPVGAIINKVPEEELDLYDDSETKEKIIRQLNSVAPNCFGPARFKAIPRFSKNNIHGAADLVKELLRDMDFHLLPAVKSITASMEELRGFTSMLKSLPKDAKDFVAGFFKTSCETHGNAHSDRQNKSMYHKDAMTQDPKATQGVLGAERQAGHDQLGMKNIEAINERVTAENSDEHPTRSAQPNGTSLGTQLLEFVKRLCRFQAIIEIHIQL</sequence>
<dbReference type="InterPro" id="IPR027417">
    <property type="entry name" value="P-loop_NTPase"/>
</dbReference>
<reference evidence="2" key="1">
    <citation type="journal article" date="2020" name="Fungal Divers.">
        <title>Resolving the Mortierellaceae phylogeny through synthesis of multi-gene phylogenetics and phylogenomics.</title>
        <authorList>
            <person name="Vandepol N."/>
            <person name="Liber J."/>
            <person name="Desiro A."/>
            <person name="Na H."/>
            <person name="Kennedy M."/>
            <person name="Barry K."/>
            <person name="Grigoriev I.V."/>
            <person name="Miller A.N."/>
            <person name="O'Donnell K."/>
            <person name="Stajich J.E."/>
            <person name="Bonito G."/>
        </authorList>
    </citation>
    <scope>NUCLEOTIDE SEQUENCE</scope>
    <source>
        <strain evidence="2">BC1065</strain>
    </source>
</reference>
<dbReference type="Gene3D" id="3.40.50.300">
    <property type="entry name" value="P-loop containing nucleotide triphosphate hydrolases"/>
    <property type="match status" value="1"/>
</dbReference>
<name>A0A9P6QEK8_9FUNG</name>
<comment type="caution">
    <text evidence="2">The sequence shown here is derived from an EMBL/GenBank/DDBJ whole genome shotgun (WGS) entry which is preliminary data.</text>
</comment>
<dbReference type="InterPro" id="IPR006073">
    <property type="entry name" value="GTP-bd"/>
</dbReference>
<dbReference type="SUPFAM" id="SSF52540">
    <property type="entry name" value="P-loop containing nucleoside triphosphate hydrolases"/>
    <property type="match status" value="1"/>
</dbReference>
<evidence type="ECO:0000259" key="1">
    <source>
        <dbReference type="Pfam" id="PF01926"/>
    </source>
</evidence>
<dbReference type="GO" id="GO:0005525">
    <property type="term" value="F:GTP binding"/>
    <property type="evidence" value="ECO:0007669"/>
    <property type="project" value="InterPro"/>
</dbReference>
<dbReference type="EMBL" id="JAAAJB010000100">
    <property type="protein sequence ID" value="KAG0266170.1"/>
    <property type="molecule type" value="Genomic_DNA"/>
</dbReference>
<evidence type="ECO:0000313" key="2">
    <source>
        <dbReference type="EMBL" id="KAG0266170.1"/>
    </source>
</evidence>
<protein>
    <recommendedName>
        <fullName evidence="1">G domain-containing protein</fullName>
    </recommendedName>
</protein>
<gene>
    <name evidence="2" type="ORF">DFQ27_000122</name>
</gene>
<proteinExistence type="predicted"/>
<dbReference type="OrthoDB" id="8954335at2759"/>
<dbReference type="AlphaFoldDB" id="A0A9P6QEK8"/>